<dbReference type="EMBL" id="BJMM01000061">
    <property type="protein sequence ID" value="GEB53742.1"/>
    <property type="molecule type" value="Genomic_DNA"/>
</dbReference>
<dbReference type="Proteomes" id="UP000319210">
    <property type="component" value="Unassembled WGS sequence"/>
</dbReference>
<evidence type="ECO:0000313" key="2">
    <source>
        <dbReference type="Proteomes" id="UP000319210"/>
    </source>
</evidence>
<dbReference type="AlphaFoldDB" id="A0A4Y3R7Y4"/>
<accession>A0A4Y3R7Y4</accession>
<reference evidence="1 2" key="1">
    <citation type="submission" date="2019-06" db="EMBL/GenBank/DDBJ databases">
        <title>Whole genome shotgun sequence of Streptomyces cacaoi subsp. cacaoi NBRC 12748.</title>
        <authorList>
            <person name="Hosoyama A."/>
            <person name="Uohara A."/>
            <person name="Ohji S."/>
            <person name="Ichikawa N."/>
        </authorList>
    </citation>
    <scope>NUCLEOTIDE SEQUENCE [LARGE SCALE GENOMIC DNA]</scope>
    <source>
        <strain evidence="1 2">NBRC 12748</strain>
    </source>
</reference>
<keyword evidence="2" id="KW-1185">Reference proteome</keyword>
<gene>
    <name evidence="1" type="ORF">SCA03_62930</name>
</gene>
<comment type="caution">
    <text evidence="1">The sequence shown here is derived from an EMBL/GenBank/DDBJ whole genome shotgun (WGS) entry which is preliminary data.</text>
</comment>
<dbReference type="RefSeq" id="WP_086816457.1">
    <property type="nucleotide sequence ID" value="NZ_BJMM01000061.1"/>
</dbReference>
<organism evidence="1 2">
    <name type="scientific">Streptomyces cacaoi</name>
    <dbReference type="NCBI Taxonomy" id="1898"/>
    <lineage>
        <taxon>Bacteria</taxon>
        <taxon>Bacillati</taxon>
        <taxon>Actinomycetota</taxon>
        <taxon>Actinomycetes</taxon>
        <taxon>Kitasatosporales</taxon>
        <taxon>Streptomycetaceae</taxon>
        <taxon>Streptomyces</taxon>
    </lineage>
</organism>
<sequence length="176" mass="18260">MRVYLPLTLPALREAHGAGEVGPAPLTAYAVTPALREWLGSEDEEELEYTALGLAAHASLRLLAQQPEAPRRRVVVVAEVADRQVEEGAGHGGDGGDGGDDEGAAGRVRVVAAVPFKKVAAVHVDAEDAVEAVTAAAAAWDAADGGEEEALAVVDAAGEHDLLWYATQEVPELLGR</sequence>
<name>A0A4Y3R7Y4_STRCI</name>
<protein>
    <submittedName>
        <fullName evidence="1">Uncharacterized protein</fullName>
    </submittedName>
</protein>
<proteinExistence type="predicted"/>
<dbReference type="InterPro" id="IPR054206">
    <property type="entry name" value="DUF6912"/>
</dbReference>
<evidence type="ECO:0000313" key="1">
    <source>
        <dbReference type="EMBL" id="GEB53742.1"/>
    </source>
</evidence>
<dbReference type="Pfam" id="PF21853">
    <property type="entry name" value="DUF6912"/>
    <property type="match status" value="1"/>
</dbReference>